<dbReference type="InterPro" id="IPR026046">
    <property type="entry name" value="UBIAD1"/>
</dbReference>
<sequence>MHAEPAAFRTAPFGAYVRLAKADSLDLFLLPILVGWSALPAGHRLAAGSVLVVALITLGTAGVFAAAVALDDVRGHRDGSDAANYGAAHGLRELSRKPLLGGELTGPQALRFAYAAWGAGVFLWCLAVAAAAQRPGWVVLLVVVLLAAAPQYSWGLRLSHRGMGETLMAYFSVVLPVAVLTLAAGGRPTSVPLLQALLVGVWHVLIDGFANTADVFGDRAVGRRTFATWASPARNRAFLAALITAELLLTAAVIGLSPAPGWFAVALLPVVVLRFRQVHEYGRSGDAAAASRRCWHIHRLGAWALTVANCAATTLL</sequence>
<dbReference type="Proteomes" id="UP001596241">
    <property type="component" value="Unassembled WGS sequence"/>
</dbReference>
<gene>
    <name evidence="7" type="ORF">ACFP3M_03495</name>
</gene>
<accession>A0ABW1FDE6</accession>
<dbReference type="PANTHER" id="PTHR13929:SF0">
    <property type="entry name" value="UBIA PRENYLTRANSFERASE DOMAIN-CONTAINING PROTEIN 1"/>
    <property type="match status" value="1"/>
</dbReference>
<feature type="transmembrane region" description="Helical" evidence="6">
    <location>
        <begin position="167"/>
        <end position="186"/>
    </location>
</feature>
<evidence type="ECO:0000313" key="7">
    <source>
        <dbReference type="EMBL" id="MFC5891884.1"/>
    </source>
</evidence>
<comment type="caution">
    <text evidence="7">The sequence shown here is derived from an EMBL/GenBank/DDBJ whole genome shotgun (WGS) entry which is preliminary data.</text>
</comment>
<evidence type="ECO:0000256" key="4">
    <source>
        <dbReference type="ARBA" id="ARBA00022989"/>
    </source>
</evidence>
<name>A0ABW1FDE6_9ACTN</name>
<evidence type="ECO:0000313" key="8">
    <source>
        <dbReference type="Proteomes" id="UP001596241"/>
    </source>
</evidence>
<keyword evidence="2" id="KW-0808">Transferase</keyword>
<dbReference type="RefSeq" id="WP_345080583.1">
    <property type="nucleotide sequence ID" value="NZ_BAAAWG010000006.1"/>
</dbReference>
<evidence type="ECO:0000256" key="3">
    <source>
        <dbReference type="ARBA" id="ARBA00022692"/>
    </source>
</evidence>
<keyword evidence="4 6" id="KW-1133">Transmembrane helix</keyword>
<protein>
    <submittedName>
        <fullName evidence="7">UbiA family prenyltransferase</fullName>
    </submittedName>
</protein>
<feature type="transmembrane region" description="Helical" evidence="6">
    <location>
        <begin position="45"/>
        <end position="70"/>
    </location>
</feature>
<keyword evidence="3 6" id="KW-0812">Transmembrane</keyword>
<evidence type="ECO:0000256" key="6">
    <source>
        <dbReference type="SAM" id="Phobius"/>
    </source>
</evidence>
<dbReference type="EMBL" id="JBHSPW010000001">
    <property type="protein sequence ID" value="MFC5891884.1"/>
    <property type="molecule type" value="Genomic_DNA"/>
</dbReference>
<feature type="transmembrane region" description="Helical" evidence="6">
    <location>
        <begin position="137"/>
        <end position="155"/>
    </location>
</feature>
<proteinExistence type="predicted"/>
<dbReference type="PANTHER" id="PTHR13929">
    <property type="entry name" value="1,4-DIHYDROXY-2-NAPHTHOATE OCTAPRENYLTRANSFERASE"/>
    <property type="match status" value="1"/>
</dbReference>
<dbReference type="Pfam" id="PF01040">
    <property type="entry name" value="UbiA"/>
    <property type="match status" value="1"/>
</dbReference>
<feature type="transmembrane region" description="Helical" evidence="6">
    <location>
        <begin position="260"/>
        <end position="276"/>
    </location>
</feature>
<evidence type="ECO:0000256" key="2">
    <source>
        <dbReference type="ARBA" id="ARBA00022679"/>
    </source>
</evidence>
<keyword evidence="5 6" id="KW-0472">Membrane</keyword>
<keyword evidence="8" id="KW-1185">Reference proteome</keyword>
<organism evidence="7 8">
    <name type="scientific">Streptomyces ramulosus</name>
    <dbReference type="NCBI Taxonomy" id="47762"/>
    <lineage>
        <taxon>Bacteria</taxon>
        <taxon>Bacillati</taxon>
        <taxon>Actinomycetota</taxon>
        <taxon>Actinomycetes</taxon>
        <taxon>Kitasatosporales</taxon>
        <taxon>Streptomycetaceae</taxon>
        <taxon>Streptomyces</taxon>
    </lineage>
</organism>
<reference evidence="8" key="1">
    <citation type="journal article" date="2019" name="Int. J. Syst. Evol. Microbiol.">
        <title>The Global Catalogue of Microorganisms (GCM) 10K type strain sequencing project: providing services to taxonomists for standard genome sequencing and annotation.</title>
        <authorList>
            <consortium name="The Broad Institute Genomics Platform"/>
            <consortium name="The Broad Institute Genome Sequencing Center for Infectious Disease"/>
            <person name="Wu L."/>
            <person name="Ma J."/>
        </authorList>
    </citation>
    <scope>NUCLEOTIDE SEQUENCE [LARGE SCALE GENOMIC DNA]</scope>
    <source>
        <strain evidence="8">CGMCC 1.15809</strain>
    </source>
</reference>
<dbReference type="InterPro" id="IPR000537">
    <property type="entry name" value="UbiA_prenyltransferase"/>
</dbReference>
<evidence type="ECO:0000256" key="5">
    <source>
        <dbReference type="ARBA" id="ARBA00023136"/>
    </source>
</evidence>
<feature type="transmembrane region" description="Helical" evidence="6">
    <location>
        <begin position="112"/>
        <end position="131"/>
    </location>
</feature>
<comment type="subcellular location">
    <subcellularLocation>
        <location evidence="1">Membrane</location>
        <topology evidence="1">Multi-pass membrane protein</topology>
    </subcellularLocation>
</comment>
<feature type="transmembrane region" description="Helical" evidence="6">
    <location>
        <begin position="192"/>
        <end position="216"/>
    </location>
</feature>
<evidence type="ECO:0000256" key="1">
    <source>
        <dbReference type="ARBA" id="ARBA00004141"/>
    </source>
</evidence>